<dbReference type="SMART" id="SM00209">
    <property type="entry name" value="TSP1"/>
    <property type="match status" value="6"/>
</dbReference>
<keyword evidence="7" id="KW-1185">Reference proteome</keyword>
<dbReference type="Pfam" id="PF19030">
    <property type="entry name" value="TSP1_ADAMTS"/>
    <property type="match status" value="6"/>
</dbReference>
<feature type="domain" description="PLAC" evidence="6">
    <location>
        <begin position="598"/>
        <end position="635"/>
    </location>
</feature>
<name>A0ABM3F5I8_SALSA</name>
<organism evidence="7 8">
    <name type="scientific">Salmo salar</name>
    <name type="common">Atlantic salmon</name>
    <dbReference type="NCBI Taxonomy" id="8030"/>
    <lineage>
        <taxon>Eukaryota</taxon>
        <taxon>Metazoa</taxon>
        <taxon>Chordata</taxon>
        <taxon>Craniata</taxon>
        <taxon>Vertebrata</taxon>
        <taxon>Euteleostomi</taxon>
        <taxon>Actinopterygii</taxon>
        <taxon>Neopterygii</taxon>
        <taxon>Teleostei</taxon>
        <taxon>Protacanthopterygii</taxon>
        <taxon>Salmoniformes</taxon>
        <taxon>Salmonidae</taxon>
        <taxon>Salmoninae</taxon>
        <taxon>Salmo</taxon>
    </lineage>
</organism>
<evidence type="ECO:0000259" key="6">
    <source>
        <dbReference type="PROSITE" id="PS50900"/>
    </source>
</evidence>
<dbReference type="Gene3D" id="2.20.100.10">
    <property type="entry name" value="Thrombospondin type-1 (TSP1) repeat"/>
    <property type="match status" value="6"/>
</dbReference>
<dbReference type="RefSeq" id="XP_045578586.1">
    <property type="nucleotide sequence ID" value="XM_045722630.1"/>
</dbReference>
<dbReference type="SUPFAM" id="SSF82895">
    <property type="entry name" value="TSP-1 type 1 repeat"/>
    <property type="match status" value="6"/>
</dbReference>
<keyword evidence="4" id="KW-0677">Repeat</keyword>
<dbReference type="PANTHER" id="PTHR13723">
    <property type="entry name" value="ADAMTS A DISINTEGRIN AND METALLOPROTEASE WITH THROMBOSPONDIN MOTIFS PROTEASE"/>
    <property type="match status" value="1"/>
</dbReference>
<reference evidence="8" key="1">
    <citation type="submission" date="2025-08" db="UniProtKB">
        <authorList>
            <consortium name="RefSeq"/>
        </authorList>
    </citation>
    <scope>IDENTIFICATION</scope>
</reference>
<evidence type="ECO:0000256" key="4">
    <source>
        <dbReference type="ARBA" id="ARBA00022737"/>
    </source>
</evidence>
<accession>A0ABM3F5I8</accession>
<dbReference type="Pfam" id="PF05986">
    <property type="entry name" value="ADAMTS_spacer1"/>
    <property type="match status" value="1"/>
</dbReference>
<dbReference type="Pfam" id="PF08686">
    <property type="entry name" value="PLAC"/>
    <property type="match status" value="1"/>
</dbReference>
<dbReference type="InterPro" id="IPR010294">
    <property type="entry name" value="ADAMTS_spacer1"/>
</dbReference>
<dbReference type="Gene3D" id="2.60.120.830">
    <property type="match status" value="1"/>
</dbReference>
<keyword evidence="2" id="KW-0964">Secreted</keyword>
<dbReference type="PROSITE" id="PS50092">
    <property type="entry name" value="TSP1"/>
    <property type="match status" value="5"/>
</dbReference>
<evidence type="ECO:0000256" key="3">
    <source>
        <dbReference type="ARBA" id="ARBA00022729"/>
    </source>
</evidence>
<evidence type="ECO:0000256" key="2">
    <source>
        <dbReference type="ARBA" id="ARBA00022525"/>
    </source>
</evidence>
<dbReference type="Proteomes" id="UP001652741">
    <property type="component" value="Chromosome ssa08"/>
</dbReference>
<feature type="signal peptide" evidence="5">
    <location>
        <begin position="1"/>
        <end position="35"/>
    </location>
</feature>
<evidence type="ECO:0000256" key="1">
    <source>
        <dbReference type="ARBA" id="ARBA00004613"/>
    </source>
</evidence>
<keyword evidence="3 5" id="KW-0732">Signal</keyword>
<dbReference type="PROSITE" id="PS50900">
    <property type="entry name" value="PLAC"/>
    <property type="match status" value="1"/>
</dbReference>
<evidence type="ECO:0000313" key="8">
    <source>
        <dbReference type="RefSeq" id="XP_045578586.1"/>
    </source>
</evidence>
<evidence type="ECO:0000313" key="7">
    <source>
        <dbReference type="Proteomes" id="UP001652741"/>
    </source>
</evidence>
<sequence>MAGWCQQQQRVSSWPGLVLLRLTLALYLLYPSSSALPRDTQASGSPVEGHKVVSGMFSRPVLSVGYHKIVEIPAGANNIRIQESVKTRNYLALRTRSGVSIINGNWAIDRPGLIVAVGTRLTYRRPNEIRSRTGESITAPGPTKEELHLYLIYQQPGPSVYYEYSLPLHDTHTSPEPHTHSNTPPAILPLVETVGPTYSGSDDVNSGMGVAINDVSGGRGHPNHVPSDPVVNPDLLAPSYGWISSGHTACSTSCGGGRRQVLWVCVETESKTTVPGDLCSHAQRPQNQEVDCNTQPCPAFWDLGEWSECTRTCGPGSQQRQVICRQALRNHSNSTATLVAVETAQCGGHDRPETTTSCQLKICSEWQILSEWSPCSVPCGVGQSSREVVCVGNQGDVEGDDQCNLGVKPAPLQNCDMGPCARNWFTSPWSTRCSTECGEGSRSRSAVCLLDHVTNLPLDGCDGARPQEVMSCDAGPCHHRLEWYTGPWGQCSAECGNGTQTRGVACLLHDNGRLEAVDQSNCSHLDRPMSSQSCHLKVCGVQWYATDWSTCSRSCDGGYRVREVCCLADNVTPSDLCDFSATPESREECNTQPCLPETVSSCSDQYYNCVVVVQARLCVYSYYRTACCSSCSVITHTHSSRTTSAGIDFPR</sequence>
<proteinExistence type="predicted"/>
<dbReference type="InterPro" id="IPR050439">
    <property type="entry name" value="ADAMTS_ADAMTS-like"/>
</dbReference>
<dbReference type="InterPro" id="IPR010909">
    <property type="entry name" value="PLAC"/>
</dbReference>
<comment type="subcellular location">
    <subcellularLocation>
        <location evidence="1">Secreted</location>
    </subcellularLocation>
</comment>
<evidence type="ECO:0000256" key="5">
    <source>
        <dbReference type="SAM" id="SignalP"/>
    </source>
</evidence>
<gene>
    <name evidence="8" type="primary">LOC106595306</name>
</gene>
<dbReference type="PANTHER" id="PTHR13723:SF316">
    <property type="entry name" value="LONELY HEART, ISOFORM A"/>
    <property type="match status" value="1"/>
</dbReference>
<protein>
    <submittedName>
        <fullName evidence="8">Thrombospondin type-1 domain-containing protein 4</fullName>
    </submittedName>
</protein>
<feature type="chain" id="PRO_5045551857" evidence="5">
    <location>
        <begin position="36"/>
        <end position="651"/>
    </location>
</feature>
<dbReference type="InterPro" id="IPR036383">
    <property type="entry name" value="TSP1_rpt_sf"/>
</dbReference>
<dbReference type="InterPro" id="IPR000884">
    <property type="entry name" value="TSP1_rpt"/>
</dbReference>